<evidence type="ECO:0000256" key="5">
    <source>
        <dbReference type="ARBA" id="ARBA00022449"/>
    </source>
</evidence>
<sequence>MGKSLSDPVSFLKDFIAGGVSAAVAKTAVAPIERVKLLLQVQEVSKQIPESQRYKGIIDCFIRLPKEQGFTSYWRGNLANVIRYFPTQALNFAFKDKYKQIFLGGVDKHEQFWRFFIGNLASGGAAGATSLLIVYPLDFARTRIGVDVGKGQTRQFHGLGDCIMKVYKSDGFVGLYRGFNVSVQGIIIYRATYFGFYDTCRDYLPNPKETPFYVSWAIAQVVTTIAGITSYPFDTVRRRMMMQSGLKKEEMIYKNTGHCWVTIYKTEGGAAFFKGAFSNILRGTGAALVLAFYDEIQKYM</sequence>
<organism evidence="17 18">
    <name type="scientific">Glossina brevipalpis</name>
    <dbReference type="NCBI Taxonomy" id="37001"/>
    <lineage>
        <taxon>Eukaryota</taxon>
        <taxon>Metazoa</taxon>
        <taxon>Ecdysozoa</taxon>
        <taxon>Arthropoda</taxon>
        <taxon>Hexapoda</taxon>
        <taxon>Insecta</taxon>
        <taxon>Pterygota</taxon>
        <taxon>Neoptera</taxon>
        <taxon>Endopterygota</taxon>
        <taxon>Diptera</taxon>
        <taxon>Brachycera</taxon>
        <taxon>Muscomorpha</taxon>
        <taxon>Hippoboscoidea</taxon>
        <taxon>Glossinidae</taxon>
        <taxon>Glossina</taxon>
    </lineage>
</organism>
<proteinExistence type="inferred from homology"/>
<evidence type="ECO:0000313" key="17">
    <source>
        <dbReference type="EnsemblMetazoa" id="GBRI011963-PA"/>
    </source>
</evidence>
<dbReference type="PRINTS" id="PR00926">
    <property type="entry name" value="MITOCARRIER"/>
</dbReference>
<feature type="repeat" description="Solcar" evidence="14">
    <location>
        <begin position="114"/>
        <end position="203"/>
    </location>
</feature>
<evidence type="ECO:0000313" key="18">
    <source>
        <dbReference type="Proteomes" id="UP000091820"/>
    </source>
</evidence>
<keyword evidence="5" id="KW-0050">Antiport</keyword>
<dbReference type="InterPro" id="IPR018108">
    <property type="entry name" value="MCP_transmembrane"/>
</dbReference>
<evidence type="ECO:0000256" key="6">
    <source>
        <dbReference type="ARBA" id="ARBA00022692"/>
    </source>
</evidence>
<dbReference type="PROSITE" id="PS50920">
    <property type="entry name" value="SOLCAR"/>
    <property type="match status" value="3"/>
</dbReference>
<evidence type="ECO:0000256" key="1">
    <source>
        <dbReference type="ARBA" id="ARBA00004448"/>
    </source>
</evidence>
<dbReference type="SUPFAM" id="SSF103506">
    <property type="entry name" value="Mitochondrial carrier"/>
    <property type="match status" value="1"/>
</dbReference>
<evidence type="ECO:0000256" key="16">
    <source>
        <dbReference type="RuleBase" id="RU368008"/>
    </source>
</evidence>
<dbReference type="VEuPathDB" id="VectorBase:GBRI011963"/>
<name>A0A1A9WA63_9MUSC</name>
<evidence type="ECO:0000256" key="11">
    <source>
        <dbReference type="ARBA" id="ARBA00023136"/>
    </source>
</evidence>
<comment type="catalytic activity">
    <reaction evidence="12">
        <text>ADP(in) + ATP(out) = ADP(out) + ATP(in)</text>
        <dbReference type="Rhea" id="RHEA:34999"/>
        <dbReference type="ChEBI" id="CHEBI:30616"/>
        <dbReference type="ChEBI" id="CHEBI:456216"/>
    </reaction>
    <physiologicalReaction direction="left-to-right" evidence="12">
        <dbReference type="Rhea" id="RHEA:35000"/>
    </physiologicalReaction>
</comment>
<keyword evidence="8" id="KW-0999">Mitochondrion inner membrane</keyword>
<comment type="subcellular location">
    <subcellularLocation>
        <location evidence="16">Membrane</location>
        <topology evidence="16">Multi-pass membrane protein</topology>
    </subcellularLocation>
    <subcellularLocation>
        <location evidence="1">Mitochondrion inner membrane</location>
        <topology evidence="1">Multi-pass membrane protein</topology>
    </subcellularLocation>
</comment>
<reference evidence="18" key="1">
    <citation type="submission" date="2014-03" db="EMBL/GenBank/DDBJ databases">
        <authorList>
            <person name="Aksoy S."/>
            <person name="Warren W."/>
            <person name="Wilson R.K."/>
        </authorList>
    </citation>
    <scope>NUCLEOTIDE SEQUENCE [LARGE SCALE GENOMIC DNA]</scope>
    <source>
        <strain evidence="18">IAEA</strain>
    </source>
</reference>
<dbReference type="GO" id="GO:0140021">
    <property type="term" value="P:mitochondrial ADP transmembrane transport"/>
    <property type="evidence" value="ECO:0007669"/>
    <property type="project" value="InterPro"/>
</dbReference>
<evidence type="ECO:0000256" key="15">
    <source>
        <dbReference type="RuleBase" id="RU000488"/>
    </source>
</evidence>
<dbReference type="GO" id="GO:0005471">
    <property type="term" value="F:ATP:ADP antiporter activity"/>
    <property type="evidence" value="ECO:0007669"/>
    <property type="project" value="UniProtKB-UniRule"/>
</dbReference>
<keyword evidence="6 14" id="KW-0812">Transmembrane</keyword>
<keyword evidence="4 15" id="KW-0813">Transport</keyword>
<evidence type="ECO:0000256" key="8">
    <source>
        <dbReference type="ARBA" id="ARBA00022792"/>
    </source>
</evidence>
<keyword evidence="11 14" id="KW-0472">Membrane</keyword>
<reference evidence="17" key="2">
    <citation type="submission" date="2020-05" db="UniProtKB">
        <authorList>
            <consortium name="EnsemblMetazoa"/>
        </authorList>
    </citation>
    <scope>IDENTIFICATION</scope>
    <source>
        <strain evidence="17">IAEA</strain>
    </source>
</reference>
<dbReference type="PANTHER" id="PTHR45635:SF14">
    <property type="entry name" value="ADP_ATP TRANSLOCASE"/>
    <property type="match status" value="1"/>
</dbReference>
<evidence type="ECO:0000256" key="7">
    <source>
        <dbReference type="ARBA" id="ARBA00022737"/>
    </source>
</evidence>
<dbReference type="Proteomes" id="UP000091820">
    <property type="component" value="Unassembled WGS sequence"/>
</dbReference>
<dbReference type="Pfam" id="PF00153">
    <property type="entry name" value="Mito_carr"/>
    <property type="match status" value="3"/>
</dbReference>
<dbReference type="InterPro" id="IPR002113">
    <property type="entry name" value="ADT_euk_type"/>
</dbReference>
<dbReference type="InterPro" id="IPR002067">
    <property type="entry name" value="MCP"/>
</dbReference>
<keyword evidence="10" id="KW-0496">Mitochondrion</keyword>
<keyword evidence="18" id="KW-1185">Reference proteome</keyword>
<comment type="caution">
    <text evidence="16">Lacks conserved residue(s) required for the propagation of feature annotation.</text>
</comment>
<comment type="subunit">
    <text evidence="3 16">Monomer.</text>
</comment>
<feature type="transmembrane region" description="Helical" evidence="16">
    <location>
        <begin position="112"/>
        <end position="135"/>
    </location>
</feature>
<dbReference type="PRINTS" id="PR00927">
    <property type="entry name" value="ADPTRNSLCASE"/>
</dbReference>
<dbReference type="InterPro" id="IPR023395">
    <property type="entry name" value="MCP_dom_sf"/>
</dbReference>
<dbReference type="STRING" id="37001.A0A1A9WA63"/>
<evidence type="ECO:0000256" key="13">
    <source>
        <dbReference type="ARBA" id="ARBA00045250"/>
    </source>
</evidence>
<dbReference type="GO" id="GO:0005743">
    <property type="term" value="C:mitochondrial inner membrane"/>
    <property type="evidence" value="ECO:0007669"/>
    <property type="project" value="UniProtKB-SubCell"/>
</dbReference>
<comment type="function">
    <text evidence="13">ADP:ATP antiporter that mediates import of ADP into the mitochondrial matrix for ATP synthesis, and export of ATP out to fuel the cell. Cycles between the cytoplasmic-open state (c-state) and the matrix-open state (m-state): operates by the alternating access mechanism with a single substrate-binding site intermittently exposed to either the cytosolic (c-state) or matrix (m-state) side of the inner mitochondrial membrane.</text>
</comment>
<keyword evidence="9 16" id="KW-1133">Transmembrane helix</keyword>
<protein>
    <recommendedName>
        <fullName evidence="16">ADP/ATP translocase</fullName>
    </recommendedName>
    <alternativeName>
        <fullName evidence="16">ADP,ATP carrier protein</fullName>
    </alternativeName>
</protein>
<dbReference type="Gene3D" id="1.50.40.10">
    <property type="entry name" value="Mitochondrial carrier domain"/>
    <property type="match status" value="1"/>
</dbReference>
<feature type="transmembrane region" description="Helical" evidence="16">
    <location>
        <begin position="213"/>
        <end position="233"/>
    </location>
</feature>
<dbReference type="GO" id="GO:1901029">
    <property type="term" value="P:negative regulation of mitochondrial outer membrane permeabilization involved in apoptotic signaling pathway"/>
    <property type="evidence" value="ECO:0007669"/>
    <property type="project" value="TreeGrafter"/>
</dbReference>
<dbReference type="EnsemblMetazoa" id="GBRI011963-RA">
    <property type="protein sequence ID" value="GBRI011963-PA"/>
    <property type="gene ID" value="GBRI011963"/>
</dbReference>
<feature type="repeat" description="Solcar" evidence="14">
    <location>
        <begin position="214"/>
        <end position="299"/>
    </location>
</feature>
<feature type="repeat" description="Solcar" evidence="14">
    <location>
        <begin position="9"/>
        <end position="101"/>
    </location>
</feature>
<evidence type="ECO:0000256" key="4">
    <source>
        <dbReference type="ARBA" id="ARBA00022448"/>
    </source>
</evidence>
<evidence type="ECO:0000256" key="10">
    <source>
        <dbReference type="ARBA" id="ARBA00023128"/>
    </source>
</evidence>
<dbReference type="AlphaFoldDB" id="A0A1A9WA63"/>
<comment type="function">
    <text evidence="16">Catalyzes the exchange of ADP and ATP across the membrane.</text>
</comment>
<evidence type="ECO:0000256" key="2">
    <source>
        <dbReference type="ARBA" id="ARBA00006375"/>
    </source>
</evidence>
<dbReference type="PANTHER" id="PTHR45635">
    <property type="entry name" value="ADP,ATP CARRIER PROTEIN 1-RELATED-RELATED"/>
    <property type="match status" value="1"/>
</dbReference>
<evidence type="ECO:0000256" key="3">
    <source>
        <dbReference type="ARBA" id="ARBA00011245"/>
    </source>
</evidence>
<accession>A0A1A9WA63</accession>
<evidence type="ECO:0000256" key="14">
    <source>
        <dbReference type="PROSITE-ProRule" id="PRU00282"/>
    </source>
</evidence>
<evidence type="ECO:0000256" key="12">
    <source>
        <dbReference type="ARBA" id="ARBA00024143"/>
    </source>
</evidence>
<dbReference type="FunFam" id="1.50.40.10:FF:000002">
    <property type="entry name" value="Putative ADP/ATP translocase 2-like"/>
    <property type="match status" value="1"/>
</dbReference>
<evidence type="ECO:0000256" key="9">
    <source>
        <dbReference type="ARBA" id="ARBA00022989"/>
    </source>
</evidence>
<keyword evidence="7" id="KW-0677">Repeat</keyword>
<dbReference type="GO" id="GO:1990544">
    <property type="term" value="P:mitochondrial ATP transmembrane transport"/>
    <property type="evidence" value="ECO:0007669"/>
    <property type="project" value="InterPro"/>
</dbReference>
<comment type="similarity">
    <text evidence="2 15">Belongs to the mitochondrial carrier (TC 2.A.29) family.</text>
</comment>